<organism evidence="2 3">
    <name type="scientific">Desulfosporosinus youngiae DSM 17734</name>
    <dbReference type="NCBI Taxonomy" id="768710"/>
    <lineage>
        <taxon>Bacteria</taxon>
        <taxon>Bacillati</taxon>
        <taxon>Bacillota</taxon>
        <taxon>Clostridia</taxon>
        <taxon>Eubacteriales</taxon>
        <taxon>Desulfitobacteriaceae</taxon>
        <taxon>Desulfosporosinus</taxon>
    </lineage>
</organism>
<gene>
    <name evidence="2" type="ORF">DesyoDRAFT_4146</name>
</gene>
<dbReference type="Gene3D" id="3.90.1570.10">
    <property type="entry name" value="tt1808, chain A"/>
    <property type="match status" value="1"/>
</dbReference>
<dbReference type="EMBL" id="CM001441">
    <property type="protein sequence ID" value="EHQ91105.1"/>
    <property type="molecule type" value="Genomic_DNA"/>
</dbReference>
<proteinExistence type="predicted"/>
<name>H5Y695_9FIRM</name>
<dbReference type="eggNOG" id="COG4636">
    <property type="taxonomic scope" value="Bacteria"/>
</dbReference>
<dbReference type="InterPro" id="IPR012296">
    <property type="entry name" value="Nuclease_put_TT1808"/>
</dbReference>
<feature type="domain" description="Putative restriction endonuclease" evidence="1">
    <location>
        <begin position="15"/>
        <end position="187"/>
    </location>
</feature>
<dbReference type="HOGENOM" id="CLU_076312_0_2_9"/>
<evidence type="ECO:0000313" key="3">
    <source>
        <dbReference type="Proteomes" id="UP000005104"/>
    </source>
</evidence>
<dbReference type="PANTHER" id="PTHR36558">
    <property type="entry name" value="GLR1098 PROTEIN"/>
    <property type="match status" value="1"/>
</dbReference>
<evidence type="ECO:0000313" key="2">
    <source>
        <dbReference type="EMBL" id="EHQ91105.1"/>
    </source>
</evidence>
<dbReference type="SUPFAM" id="SSF52980">
    <property type="entry name" value="Restriction endonuclease-like"/>
    <property type="match status" value="1"/>
</dbReference>
<accession>H5Y695</accession>
<keyword evidence="3" id="KW-1185">Reference proteome</keyword>
<sequence>MPMPVPQEERQYTYADYLAWPEDERVEIIDGVPYLQVTPSPEHQEISMNLSTQISVYLKGKSCKVYAAPFSVRLTKGDEKKDEDFKIVFEPDITVVCDKSKIDKQGCKGIPDWIIEIISPTSIKHDRITKFNHYEKAGVVEYWIVEPEGKLVSVFLLQSNGRYGRPEIYTEEEKITVSIFPDLALDLSAVFPSILITEL</sequence>
<dbReference type="Pfam" id="PF05685">
    <property type="entry name" value="Uma2"/>
    <property type="match status" value="1"/>
</dbReference>
<protein>
    <recommendedName>
        <fullName evidence="1">Putative restriction endonuclease domain-containing protein</fullName>
    </recommendedName>
</protein>
<dbReference type="InterPro" id="IPR011335">
    <property type="entry name" value="Restrct_endonuc-II-like"/>
</dbReference>
<reference evidence="2 3" key="1">
    <citation type="submission" date="2011-11" db="EMBL/GenBank/DDBJ databases">
        <title>The Noncontiguous Finished genome of Desulfosporosinus youngiae DSM 17734.</title>
        <authorList>
            <consortium name="US DOE Joint Genome Institute (JGI-PGF)"/>
            <person name="Lucas S."/>
            <person name="Han J."/>
            <person name="Lapidus A."/>
            <person name="Cheng J.-F."/>
            <person name="Goodwin L."/>
            <person name="Pitluck S."/>
            <person name="Peters L."/>
            <person name="Ovchinnikova G."/>
            <person name="Lu M."/>
            <person name="Land M.L."/>
            <person name="Hauser L."/>
            <person name="Pester M."/>
            <person name="Spring S."/>
            <person name="Ollivier B."/>
            <person name="Rattei T."/>
            <person name="Klenk H.-P."/>
            <person name="Wagner M."/>
            <person name="Loy A."/>
            <person name="Woyke T.J."/>
        </authorList>
    </citation>
    <scope>NUCLEOTIDE SEQUENCE [LARGE SCALE GENOMIC DNA]</scope>
    <source>
        <strain evidence="2 3">DSM 17734</strain>
    </source>
</reference>
<evidence type="ECO:0000259" key="1">
    <source>
        <dbReference type="Pfam" id="PF05685"/>
    </source>
</evidence>
<dbReference type="PANTHER" id="PTHR36558:SF1">
    <property type="entry name" value="RESTRICTION ENDONUCLEASE DOMAIN-CONTAINING PROTEIN-RELATED"/>
    <property type="match status" value="1"/>
</dbReference>
<dbReference type="CDD" id="cd06260">
    <property type="entry name" value="DUF820-like"/>
    <property type="match status" value="1"/>
</dbReference>
<dbReference type="STRING" id="768710.DesyoDRAFT_4146"/>
<dbReference type="AlphaFoldDB" id="H5Y695"/>
<dbReference type="InterPro" id="IPR008538">
    <property type="entry name" value="Uma2"/>
</dbReference>
<dbReference type="Proteomes" id="UP000005104">
    <property type="component" value="Chromosome"/>
</dbReference>